<dbReference type="AlphaFoldDB" id="I2C0R7"/>
<dbReference type="KEGG" id="bqy:MUS_0154"/>
<dbReference type="GO" id="GO:0046872">
    <property type="term" value="F:metal ion binding"/>
    <property type="evidence" value="ECO:0007669"/>
    <property type="project" value="UniProtKB-KW"/>
</dbReference>
<protein>
    <recommendedName>
        <fullName evidence="6">Damage-inducible protein DinB</fullName>
    </recommendedName>
</protein>
<evidence type="ECO:0000313" key="5">
    <source>
        <dbReference type="Proteomes" id="UP000002878"/>
    </source>
</evidence>
<dbReference type="InterPro" id="IPR034660">
    <property type="entry name" value="DinB/YfiT-like"/>
</dbReference>
<dbReference type="HOGENOM" id="CLU_142841_0_0_9"/>
<keyword evidence="2 3" id="KW-0479">Metal-binding</keyword>
<name>I2C0R7_BACAY</name>
<dbReference type="EMBL" id="CP003332">
    <property type="protein sequence ID" value="AFJ60241.1"/>
    <property type="molecule type" value="Genomic_DNA"/>
</dbReference>
<evidence type="ECO:0000256" key="1">
    <source>
        <dbReference type="ARBA" id="ARBA00008635"/>
    </source>
</evidence>
<reference evidence="4 5" key="1">
    <citation type="journal article" date="2012" name="J. Biotechnol.">
        <title>Genome sequence of the plant growth promoting strain Bacillus amyloliquefaciens subsp. plantarum B9601-Y2 and expression of mersacidin and other secondary metabolites.</title>
        <authorList>
            <person name="He P."/>
            <person name="Hao K."/>
            <person name="Blom J."/>
            <person name="Ruckert C."/>
            <person name="Vater J."/>
            <person name="Mao Z."/>
            <person name="Wu Y."/>
            <person name="Hou M."/>
            <person name="He P."/>
            <person name="He Y."/>
            <person name="Borriss R."/>
        </authorList>
    </citation>
    <scope>NUCLEOTIDE SEQUENCE [LARGE SCALE GENOMIC DNA]</scope>
    <source>
        <strain evidence="4">Y2</strain>
    </source>
</reference>
<feature type="binding site" evidence="3">
    <location>
        <position position="124"/>
    </location>
    <ligand>
        <name>a divalent metal cation</name>
        <dbReference type="ChEBI" id="CHEBI:60240"/>
    </ligand>
</feature>
<dbReference type="PANTHER" id="PTHR37302:SF3">
    <property type="entry name" value="DAMAGE-INDUCIBLE PROTEIN DINB"/>
    <property type="match status" value="1"/>
</dbReference>
<gene>
    <name evidence="4" type="ORF">MUS_0154</name>
</gene>
<organism evidence="4 5">
    <name type="scientific">Bacillus amyloliquefaciens (strain Y2)</name>
    <name type="common">Bacillus amyloliquefaciens subsp. plantarum (strain B9601-Y2)</name>
    <dbReference type="NCBI Taxonomy" id="1155777"/>
    <lineage>
        <taxon>Bacteria</taxon>
        <taxon>Bacillati</taxon>
        <taxon>Bacillota</taxon>
        <taxon>Bacilli</taxon>
        <taxon>Bacillales</taxon>
        <taxon>Bacillaceae</taxon>
        <taxon>Bacillus</taxon>
        <taxon>Bacillus amyloliquefaciens group</taxon>
    </lineage>
</organism>
<comment type="similarity">
    <text evidence="1">Belongs to the DinB family.</text>
</comment>
<accession>I2C0R7</accession>
<dbReference type="SUPFAM" id="SSF109854">
    <property type="entry name" value="DinB/YfiT-like putative metalloenzymes"/>
    <property type="match status" value="1"/>
</dbReference>
<evidence type="ECO:0000256" key="2">
    <source>
        <dbReference type="ARBA" id="ARBA00022723"/>
    </source>
</evidence>
<evidence type="ECO:0008006" key="6">
    <source>
        <dbReference type="Google" id="ProtNLM"/>
    </source>
</evidence>
<proteinExistence type="inferred from homology"/>
<dbReference type="InterPro" id="IPR007837">
    <property type="entry name" value="DinB"/>
</dbReference>
<dbReference type="PANTHER" id="PTHR37302">
    <property type="entry name" value="SLR1116 PROTEIN"/>
    <property type="match status" value="1"/>
</dbReference>
<dbReference type="Proteomes" id="UP000002878">
    <property type="component" value="Chromosome"/>
</dbReference>
<dbReference type="Pfam" id="PF05163">
    <property type="entry name" value="DinB"/>
    <property type="match status" value="1"/>
</dbReference>
<feature type="binding site" evidence="3">
    <location>
        <position position="45"/>
    </location>
    <ligand>
        <name>a divalent metal cation</name>
        <dbReference type="ChEBI" id="CHEBI:60240"/>
    </ligand>
</feature>
<evidence type="ECO:0000313" key="4">
    <source>
        <dbReference type="EMBL" id="AFJ60241.1"/>
    </source>
</evidence>
<dbReference type="Gene3D" id="1.20.120.450">
    <property type="entry name" value="dinb family like domain"/>
    <property type="match status" value="1"/>
</dbReference>
<evidence type="ECO:0000256" key="3">
    <source>
        <dbReference type="PIRSR" id="PIRSR607837-1"/>
    </source>
</evidence>
<dbReference type="PATRIC" id="fig|1126211.3.peg.151"/>
<sequence>MMKKLFQYNWMVRDEWFMICEKLSREELTKTRTGGMESILRTLFHIIDAEISWARAILGKDDVLPAESDYTSIQDLRKLSEQYREDVIHAVSRKGPDLVKPDWMDQTFPKEDILRHILAHEIHHMGQLSVWAREIGIEPVSANVISRPQEKAAKKQHL</sequence>
<feature type="binding site" evidence="3">
    <location>
        <position position="120"/>
    </location>
    <ligand>
        <name>a divalent metal cation</name>
        <dbReference type="ChEBI" id="CHEBI:60240"/>
    </ligand>
</feature>